<comment type="subcellular location">
    <subcellularLocation>
        <location evidence="1">Cell membrane</location>
        <topology evidence="1">Multi-pass membrane protein</topology>
    </subcellularLocation>
</comment>
<keyword evidence="2" id="KW-1003">Cell membrane</keyword>
<comment type="caution">
    <text evidence="7">The sequence shown here is derived from an EMBL/GenBank/DDBJ whole genome shotgun (WGS) entry which is preliminary data.</text>
</comment>
<accession>A0A074LET2</accession>
<evidence type="ECO:0000256" key="2">
    <source>
        <dbReference type="ARBA" id="ARBA00022475"/>
    </source>
</evidence>
<protein>
    <recommendedName>
        <fullName evidence="9">Polysaccharide biosynthesis protein</fullName>
    </recommendedName>
</protein>
<dbReference type="InterPro" id="IPR050833">
    <property type="entry name" value="Poly_Biosynth_Transport"/>
</dbReference>
<evidence type="ECO:0008006" key="9">
    <source>
        <dbReference type="Google" id="ProtNLM"/>
    </source>
</evidence>
<feature type="transmembrane region" description="Helical" evidence="6">
    <location>
        <begin position="307"/>
        <end position="328"/>
    </location>
</feature>
<keyword evidence="8" id="KW-1185">Reference proteome</keyword>
<feature type="transmembrane region" description="Helical" evidence="6">
    <location>
        <begin position="108"/>
        <end position="125"/>
    </location>
</feature>
<reference evidence="7 8" key="1">
    <citation type="submission" date="2014-04" db="EMBL/GenBank/DDBJ databases">
        <title>Characterization and application of a salt tolerant electro-active bacterium.</title>
        <authorList>
            <person name="Yang L."/>
            <person name="Wei S."/>
            <person name="Tay Q.X.M."/>
        </authorList>
    </citation>
    <scope>NUCLEOTIDE SEQUENCE [LARGE SCALE GENOMIC DNA]</scope>
    <source>
        <strain evidence="7 8">LY1</strain>
    </source>
</reference>
<evidence type="ECO:0000256" key="4">
    <source>
        <dbReference type="ARBA" id="ARBA00022989"/>
    </source>
</evidence>
<evidence type="ECO:0000256" key="5">
    <source>
        <dbReference type="ARBA" id="ARBA00023136"/>
    </source>
</evidence>
<keyword evidence="3 6" id="KW-0812">Transmembrane</keyword>
<keyword evidence="4 6" id="KW-1133">Transmembrane helix</keyword>
<dbReference type="AlphaFoldDB" id="A0A074LET2"/>
<evidence type="ECO:0000256" key="1">
    <source>
        <dbReference type="ARBA" id="ARBA00004651"/>
    </source>
</evidence>
<sequence length="436" mass="47859">MVNTPVIQSKRTINYHQYGNLIKLVLFTGGAQGLIQALGLICGIIIIRMLSIEEYAYYTLANTMLGAMIALTDGGISAGVMSEGGKVWQEKSKLGIVLQTGLALRRKFAFVSLMIAVPILLYLLRNQDASWVNTFLIIAAILPAFFAALSGSLLNIIPRLNQTVQPLQKNQIGVAAGRLLMTVSIIFIFPFTAVAIIASGIPQIIGNIGIKKLAYQNAEETKETSIQIRKKILQKVNRMLPETIYYCLSSQITYWIISFIGSTVALASLGALARIGTIVTVFIMIFNMLFTPRFARLPESKIILKKYLLSVSVLLIVLVILILTTAYFGSSPILWLLGDEYKGLNKELLLSIGGSCASLLTQCFFALNTSRGWIIHPMIYILISIISTTVSIIVFDMGTLQGALYFGIVVASTQALTLIVYCYNKTLKSSTLPYRT</sequence>
<gene>
    <name evidence="7" type="ORF">EL17_16255</name>
</gene>
<evidence type="ECO:0000256" key="6">
    <source>
        <dbReference type="SAM" id="Phobius"/>
    </source>
</evidence>
<feature type="transmembrane region" description="Helical" evidence="6">
    <location>
        <begin position="254"/>
        <end position="286"/>
    </location>
</feature>
<feature type="transmembrane region" description="Helical" evidence="6">
    <location>
        <begin position="21"/>
        <end position="49"/>
    </location>
</feature>
<dbReference type="PANTHER" id="PTHR30250:SF26">
    <property type="entry name" value="PSMA PROTEIN"/>
    <property type="match status" value="1"/>
</dbReference>
<dbReference type="EMBL" id="JMIH01000024">
    <property type="protein sequence ID" value="KEO72302.1"/>
    <property type="molecule type" value="Genomic_DNA"/>
</dbReference>
<feature type="transmembrane region" description="Helical" evidence="6">
    <location>
        <begin position="379"/>
        <end position="397"/>
    </location>
</feature>
<evidence type="ECO:0000256" key="3">
    <source>
        <dbReference type="ARBA" id="ARBA00022692"/>
    </source>
</evidence>
<dbReference type="GO" id="GO:0005886">
    <property type="term" value="C:plasma membrane"/>
    <property type="evidence" value="ECO:0007669"/>
    <property type="project" value="UniProtKB-SubCell"/>
</dbReference>
<feature type="transmembrane region" description="Helical" evidence="6">
    <location>
        <begin position="131"/>
        <end position="158"/>
    </location>
</feature>
<dbReference type="eggNOG" id="COG2244">
    <property type="taxonomic scope" value="Bacteria"/>
</dbReference>
<feature type="transmembrane region" description="Helical" evidence="6">
    <location>
        <begin position="179"/>
        <end position="205"/>
    </location>
</feature>
<organism evidence="7 8">
    <name type="scientific">Anditalea andensis</name>
    <dbReference type="NCBI Taxonomy" id="1048983"/>
    <lineage>
        <taxon>Bacteria</taxon>
        <taxon>Pseudomonadati</taxon>
        <taxon>Bacteroidota</taxon>
        <taxon>Cytophagia</taxon>
        <taxon>Cytophagales</taxon>
        <taxon>Cytophagaceae</taxon>
        <taxon>Anditalea</taxon>
    </lineage>
</organism>
<evidence type="ECO:0000313" key="7">
    <source>
        <dbReference type="EMBL" id="KEO72302.1"/>
    </source>
</evidence>
<proteinExistence type="predicted"/>
<feature type="transmembrane region" description="Helical" evidence="6">
    <location>
        <begin position="348"/>
        <end position="367"/>
    </location>
</feature>
<dbReference type="STRING" id="1048983.EL17_16255"/>
<feature type="transmembrane region" description="Helical" evidence="6">
    <location>
        <begin position="55"/>
        <end position="76"/>
    </location>
</feature>
<dbReference type="PANTHER" id="PTHR30250">
    <property type="entry name" value="PST FAMILY PREDICTED COLANIC ACID TRANSPORTER"/>
    <property type="match status" value="1"/>
</dbReference>
<dbReference type="Proteomes" id="UP000027821">
    <property type="component" value="Unassembled WGS sequence"/>
</dbReference>
<evidence type="ECO:0000313" key="8">
    <source>
        <dbReference type="Proteomes" id="UP000027821"/>
    </source>
</evidence>
<keyword evidence="5 6" id="KW-0472">Membrane</keyword>
<feature type="transmembrane region" description="Helical" evidence="6">
    <location>
        <begin position="403"/>
        <end position="423"/>
    </location>
</feature>
<name>A0A074LET2_9BACT</name>